<proteinExistence type="predicted"/>
<dbReference type="AlphaFoldDB" id="A0A4X1W8W6"/>
<name>A0A4X1W8W6_PIG</name>
<reference evidence="2" key="2">
    <citation type="submission" date="2025-08" db="UniProtKB">
        <authorList>
            <consortium name="Ensembl"/>
        </authorList>
    </citation>
    <scope>IDENTIFICATION</scope>
</reference>
<evidence type="ECO:0000256" key="1">
    <source>
        <dbReference type="SAM" id="MobiDB-lite"/>
    </source>
</evidence>
<dbReference type="Ensembl" id="ENSSSCT00070059428.1">
    <property type="protein sequence ID" value="ENSSSCP00070050607.1"/>
    <property type="gene ID" value="ENSSSCG00070029566.1"/>
</dbReference>
<organism evidence="2 3">
    <name type="scientific">Sus scrofa</name>
    <name type="common">Pig</name>
    <dbReference type="NCBI Taxonomy" id="9823"/>
    <lineage>
        <taxon>Eukaryota</taxon>
        <taxon>Metazoa</taxon>
        <taxon>Chordata</taxon>
        <taxon>Craniata</taxon>
        <taxon>Vertebrata</taxon>
        <taxon>Euteleostomi</taxon>
        <taxon>Mammalia</taxon>
        <taxon>Eutheria</taxon>
        <taxon>Laurasiatheria</taxon>
        <taxon>Artiodactyla</taxon>
        <taxon>Suina</taxon>
        <taxon>Suidae</taxon>
        <taxon>Sus</taxon>
    </lineage>
</organism>
<sequence length="186" mass="19185">MVSPIGPGHCAPPRQGQGDRATLGLGIEGHPVLFQASEAGTDKAPTQPHGPHVGPHVSPREAGSPGLEWPRGLQGPQATASGSHRLWSPRAWLECGSANRQEVSQEPVVPRSPRGPQEWPSLGGSLLPITSHGQKPRPVVSGGSVPSCTCLHGKAPETQGESVSPEGSIVSLGGGMKRSVQGGRKK</sequence>
<evidence type="ECO:0000313" key="3">
    <source>
        <dbReference type="Proteomes" id="UP000314985"/>
    </source>
</evidence>
<accession>A0A4X1W8W6</accession>
<dbReference type="Proteomes" id="UP000314985">
    <property type="component" value="Chromosome 6"/>
</dbReference>
<feature type="region of interest" description="Disordered" evidence="1">
    <location>
        <begin position="98"/>
        <end position="186"/>
    </location>
</feature>
<reference evidence="2 3" key="1">
    <citation type="submission" date="2017-08" db="EMBL/GenBank/DDBJ databases">
        <title>USMARCv1.0.</title>
        <authorList>
            <person name="Hannum G.I."/>
            <person name="Koren S."/>
            <person name="Schroeder S.G."/>
            <person name="Chin S.C."/>
            <person name="Nonneman D.J."/>
            <person name="Becker S.A."/>
            <person name="Rosen B.D."/>
            <person name="Bickhart D.M."/>
            <person name="Putnam N.H."/>
            <person name="Green R.E."/>
            <person name="Tuggle C.K."/>
            <person name="Liu H."/>
            <person name="Rohrer G.A."/>
            <person name="Warr A."/>
            <person name="Hall R."/>
            <person name="Kim K."/>
            <person name="Hume D.A."/>
            <person name="Talbot R."/>
            <person name="Chow W."/>
            <person name="Howe K."/>
            <person name="Schwartz A.S."/>
            <person name="Watson M."/>
            <person name="Archibald A.L."/>
            <person name="Phillippy A.M."/>
            <person name="Smith T.P.L."/>
        </authorList>
    </citation>
    <scope>NUCLEOTIDE SEQUENCE [LARGE SCALE GENOMIC DNA]</scope>
</reference>
<feature type="region of interest" description="Disordered" evidence="1">
    <location>
        <begin position="1"/>
        <end position="85"/>
    </location>
</feature>
<protein>
    <submittedName>
        <fullName evidence="2">Uncharacterized protein</fullName>
    </submittedName>
</protein>
<evidence type="ECO:0000313" key="2">
    <source>
        <dbReference type="Ensembl" id="ENSSSCP00070050607.1"/>
    </source>
</evidence>